<comment type="caution">
    <text evidence="2">The sequence shown here is derived from an EMBL/GenBank/DDBJ whole genome shotgun (WGS) entry which is preliminary data.</text>
</comment>
<dbReference type="InterPro" id="IPR010024">
    <property type="entry name" value="CHP16711"/>
</dbReference>
<evidence type="ECO:0000313" key="3">
    <source>
        <dbReference type="Proteomes" id="UP000003162"/>
    </source>
</evidence>
<dbReference type="EMBL" id="ABEE02000007">
    <property type="protein sequence ID" value="EDP24843.1"/>
    <property type="molecule type" value="Genomic_DNA"/>
</dbReference>
<accession>A8SI51</accession>
<name>A8SI51_9FIRM</name>
<reference evidence="2 3" key="1">
    <citation type="submission" date="2007-09" db="EMBL/GenBank/DDBJ databases">
        <title>Draft genome sequence of Peptostreptococcus micros (ATCC 33270).</title>
        <authorList>
            <person name="Sudarsanam P."/>
            <person name="Ley R."/>
            <person name="Guruge J."/>
            <person name="Turnbaugh P.J."/>
            <person name="Mahowald M."/>
            <person name="Liep D."/>
            <person name="Gordon J."/>
        </authorList>
    </citation>
    <scope>NUCLEOTIDE SEQUENCE [LARGE SCALE GENOMIC DNA]</scope>
    <source>
        <strain evidence="2 3">ATCC 33270</strain>
    </source>
</reference>
<dbReference type="HOGENOM" id="CLU_107462_1_0_9"/>
<dbReference type="InterPro" id="IPR019096">
    <property type="entry name" value="YopX_protein"/>
</dbReference>
<dbReference type="InterPro" id="IPR023385">
    <property type="entry name" value="YopX-like_C"/>
</dbReference>
<dbReference type="SUPFAM" id="SSF159006">
    <property type="entry name" value="YopX-like"/>
    <property type="match status" value="1"/>
</dbReference>
<proteinExistence type="predicted"/>
<gene>
    <name evidence="2" type="ORF">PEPMIC_00018</name>
</gene>
<protein>
    <recommendedName>
        <fullName evidence="1">YopX protein domain-containing protein</fullName>
    </recommendedName>
</protein>
<dbReference type="Proteomes" id="UP000003162">
    <property type="component" value="Unassembled WGS sequence"/>
</dbReference>
<evidence type="ECO:0000259" key="1">
    <source>
        <dbReference type="Pfam" id="PF09643"/>
    </source>
</evidence>
<organism evidence="2 3">
    <name type="scientific">Parvimonas micra ATCC 33270</name>
    <dbReference type="NCBI Taxonomy" id="411465"/>
    <lineage>
        <taxon>Bacteria</taxon>
        <taxon>Bacillati</taxon>
        <taxon>Bacillota</taxon>
        <taxon>Tissierellia</taxon>
        <taxon>Tissierellales</taxon>
        <taxon>Peptoniphilaceae</taxon>
        <taxon>Parvimonas</taxon>
    </lineage>
</organism>
<dbReference type="NCBIfam" id="TIGR01671">
    <property type="entry name" value="phage_TIGR01671"/>
    <property type="match status" value="1"/>
</dbReference>
<reference evidence="2 3" key="2">
    <citation type="submission" date="2007-09" db="EMBL/GenBank/DDBJ databases">
        <authorList>
            <person name="Fulton L."/>
            <person name="Clifton S."/>
            <person name="Fulton B."/>
            <person name="Xu J."/>
            <person name="Minx P."/>
            <person name="Pepin K.H."/>
            <person name="Johnson M."/>
            <person name="Thiruvilangam P."/>
            <person name="Bhonagiri V."/>
            <person name="Nash W.E."/>
            <person name="Mardis E.R."/>
            <person name="Wilson R.K."/>
        </authorList>
    </citation>
    <scope>NUCLEOTIDE SEQUENCE [LARGE SCALE GENOMIC DNA]</scope>
    <source>
        <strain evidence="2 3">ATCC 33270</strain>
    </source>
</reference>
<dbReference type="Pfam" id="PF09643">
    <property type="entry name" value="YopX"/>
    <property type="match status" value="1"/>
</dbReference>
<dbReference type="AlphaFoldDB" id="A8SI51"/>
<evidence type="ECO:0000313" key="2">
    <source>
        <dbReference type="EMBL" id="EDP24843.1"/>
    </source>
</evidence>
<sequence length="151" mass="17057">MREIKFQAWLGHAMVQVVKLNFMKNVVGEYVRTGEGYFLDGKNKGIHTGFVMSKVKLREYTGLHDKNGREIYEGDIIVNGSIPGPGYGISGLMLTKYEVKMVNGCFVVECIPDCVDDHVFGNCHLLYDMGFETRNIVEVIGNIYENPELLE</sequence>
<feature type="domain" description="YopX protein" evidence="1">
    <location>
        <begin position="50"/>
        <end position="151"/>
    </location>
</feature>
<dbReference type="Gene3D" id="2.30.30.290">
    <property type="entry name" value="YopX-like domains"/>
    <property type="match status" value="1"/>
</dbReference>